<evidence type="ECO:0000256" key="1">
    <source>
        <dbReference type="SAM" id="MobiDB-lite"/>
    </source>
</evidence>
<sequence length="97" mass="10439">MKSAAMLVDIGIPLAGTLACQVVGFTLEPLGFVVKRLTGLEGPGGWLLPESHCLGCWREGNAGRMEGKQEEDEEEEARGRAASGSRDQSQHVVEEEE</sequence>
<feature type="region of interest" description="Disordered" evidence="1">
    <location>
        <begin position="63"/>
        <end position="97"/>
    </location>
</feature>
<dbReference type="AlphaFoldDB" id="A0AAN8H7D6"/>
<dbReference type="EMBL" id="JAULUE010002050">
    <property type="protein sequence ID" value="KAK5905183.1"/>
    <property type="molecule type" value="Genomic_DNA"/>
</dbReference>
<reference evidence="3 4" key="1">
    <citation type="journal article" date="2023" name="Mol. Biol. Evol.">
        <title>Genomics of Secondarily Temperate Adaptation in the Only Non-Antarctic Icefish.</title>
        <authorList>
            <person name="Rivera-Colon A.G."/>
            <person name="Rayamajhi N."/>
            <person name="Minhas B.F."/>
            <person name="Madrigal G."/>
            <person name="Bilyk K.T."/>
            <person name="Yoon V."/>
            <person name="Hune M."/>
            <person name="Gregory S."/>
            <person name="Cheng C.H.C."/>
            <person name="Catchen J.M."/>
        </authorList>
    </citation>
    <scope>NUCLEOTIDE SEQUENCE [LARGE SCALE GENOMIC DNA]</scope>
    <source>
        <strain evidence="3">JC2023a</strain>
    </source>
</reference>
<feature type="compositionally biased region" description="Basic and acidic residues" evidence="1">
    <location>
        <begin position="88"/>
        <end position="97"/>
    </location>
</feature>
<gene>
    <name evidence="3" type="ORF">CesoFtcFv8_006671</name>
</gene>
<accession>A0AAN8H7D6</accession>
<dbReference type="PROSITE" id="PS51257">
    <property type="entry name" value="PROKAR_LIPOPROTEIN"/>
    <property type="match status" value="1"/>
</dbReference>
<evidence type="ECO:0000256" key="2">
    <source>
        <dbReference type="SAM" id="SignalP"/>
    </source>
</evidence>
<keyword evidence="4" id="KW-1185">Reference proteome</keyword>
<name>A0AAN8H7D6_9TELE</name>
<feature type="signal peptide" evidence="2">
    <location>
        <begin position="1"/>
        <end position="19"/>
    </location>
</feature>
<feature type="chain" id="PRO_5042980014" evidence="2">
    <location>
        <begin position="20"/>
        <end position="97"/>
    </location>
</feature>
<comment type="caution">
    <text evidence="3">The sequence shown here is derived from an EMBL/GenBank/DDBJ whole genome shotgun (WGS) entry which is preliminary data.</text>
</comment>
<organism evidence="3 4">
    <name type="scientific">Champsocephalus esox</name>
    <name type="common">pike icefish</name>
    <dbReference type="NCBI Taxonomy" id="159716"/>
    <lineage>
        <taxon>Eukaryota</taxon>
        <taxon>Metazoa</taxon>
        <taxon>Chordata</taxon>
        <taxon>Craniata</taxon>
        <taxon>Vertebrata</taxon>
        <taxon>Euteleostomi</taxon>
        <taxon>Actinopterygii</taxon>
        <taxon>Neopterygii</taxon>
        <taxon>Teleostei</taxon>
        <taxon>Neoteleostei</taxon>
        <taxon>Acanthomorphata</taxon>
        <taxon>Eupercaria</taxon>
        <taxon>Perciformes</taxon>
        <taxon>Notothenioidei</taxon>
        <taxon>Channichthyidae</taxon>
        <taxon>Champsocephalus</taxon>
    </lineage>
</organism>
<evidence type="ECO:0000313" key="3">
    <source>
        <dbReference type="EMBL" id="KAK5905183.1"/>
    </source>
</evidence>
<protein>
    <submittedName>
        <fullName evidence="3">Uncharacterized protein</fullName>
    </submittedName>
</protein>
<keyword evidence="2" id="KW-0732">Signal</keyword>
<dbReference type="Proteomes" id="UP001335648">
    <property type="component" value="Unassembled WGS sequence"/>
</dbReference>
<proteinExistence type="predicted"/>
<evidence type="ECO:0000313" key="4">
    <source>
        <dbReference type="Proteomes" id="UP001335648"/>
    </source>
</evidence>